<keyword evidence="5" id="KW-0472">Membrane</keyword>
<keyword evidence="8" id="KW-0130">Cell adhesion</keyword>
<dbReference type="InterPro" id="IPR002369">
    <property type="entry name" value="Integrin_bsu_VWA"/>
</dbReference>
<evidence type="ECO:0000256" key="2">
    <source>
        <dbReference type="ARBA" id="ARBA00007449"/>
    </source>
</evidence>
<dbReference type="EMBL" id="JAMKFB020000006">
    <property type="protein sequence ID" value="KAL0191368.1"/>
    <property type="molecule type" value="Genomic_DNA"/>
</dbReference>
<evidence type="ECO:0000256" key="4">
    <source>
        <dbReference type="ARBA" id="ARBA00023037"/>
    </source>
</evidence>
<reference evidence="10 11" key="1">
    <citation type="submission" date="2024-05" db="EMBL/GenBank/DDBJ databases">
        <title>Genome sequencing and assembly of Indian major carp, Cirrhinus mrigala (Hamilton, 1822).</title>
        <authorList>
            <person name="Mohindra V."/>
            <person name="Chowdhury L.M."/>
            <person name="Lal K."/>
            <person name="Jena J.K."/>
        </authorList>
    </citation>
    <scope>NUCLEOTIDE SEQUENCE [LARGE SCALE GENOMIC DNA]</scope>
    <source>
        <strain evidence="10">CM1030</strain>
        <tissue evidence="10">Blood</tissue>
    </source>
</reference>
<evidence type="ECO:0000259" key="9">
    <source>
        <dbReference type="Pfam" id="PF00362"/>
    </source>
</evidence>
<evidence type="ECO:0000256" key="1">
    <source>
        <dbReference type="ARBA" id="ARBA00004479"/>
    </source>
</evidence>
<dbReference type="SUPFAM" id="SSF53300">
    <property type="entry name" value="vWA-like"/>
    <property type="match status" value="1"/>
</dbReference>
<dbReference type="Gene3D" id="3.40.50.410">
    <property type="entry name" value="von Willebrand factor, type A domain"/>
    <property type="match status" value="1"/>
</dbReference>
<dbReference type="Proteomes" id="UP001529510">
    <property type="component" value="Unassembled WGS sequence"/>
</dbReference>
<comment type="subcellular location">
    <subcellularLocation>
        <location evidence="8">Cell membrane</location>
        <topology evidence="8">Single-pass type I membrane protein</topology>
    </subcellularLocation>
    <subcellularLocation>
        <location evidence="1">Membrane</location>
        <topology evidence="1">Single-pass type I membrane protein</topology>
    </subcellularLocation>
</comment>
<sequence length="72" mass="8017">FGSFVDKEMLPRENPCPNRIDTCQPAFSFKNVLPLTDDAREFEREVSKQKISGNLDSPEAGLDAIMQAAVCK</sequence>
<evidence type="ECO:0000256" key="8">
    <source>
        <dbReference type="RuleBase" id="RU000633"/>
    </source>
</evidence>
<dbReference type="GO" id="GO:0005886">
    <property type="term" value="C:plasma membrane"/>
    <property type="evidence" value="ECO:0007669"/>
    <property type="project" value="UniProtKB-SubCell"/>
</dbReference>
<evidence type="ECO:0000256" key="3">
    <source>
        <dbReference type="ARBA" id="ARBA00022692"/>
    </source>
</evidence>
<dbReference type="GO" id="GO:0007155">
    <property type="term" value="P:cell adhesion"/>
    <property type="evidence" value="ECO:0007669"/>
    <property type="project" value="UniProtKB-KW"/>
</dbReference>
<evidence type="ECO:0000256" key="6">
    <source>
        <dbReference type="ARBA" id="ARBA00023157"/>
    </source>
</evidence>
<feature type="non-terminal residue" evidence="10">
    <location>
        <position position="72"/>
    </location>
</feature>
<dbReference type="InterPro" id="IPR036465">
    <property type="entry name" value="vWFA_dom_sf"/>
</dbReference>
<comment type="caution">
    <text evidence="10">The sequence shown here is derived from an EMBL/GenBank/DDBJ whole genome shotgun (WGS) entry which is preliminary data.</text>
</comment>
<keyword evidence="6" id="KW-1015">Disulfide bond</keyword>
<feature type="non-terminal residue" evidence="10">
    <location>
        <position position="1"/>
    </location>
</feature>
<dbReference type="InterPro" id="IPR015812">
    <property type="entry name" value="Integrin_bsu"/>
</dbReference>
<dbReference type="Pfam" id="PF00362">
    <property type="entry name" value="Integrin_beta"/>
    <property type="match status" value="1"/>
</dbReference>
<organism evidence="10 11">
    <name type="scientific">Cirrhinus mrigala</name>
    <name type="common">Mrigala</name>
    <dbReference type="NCBI Taxonomy" id="683832"/>
    <lineage>
        <taxon>Eukaryota</taxon>
        <taxon>Metazoa</taxon>
        <taxon>Chordata</taxon>
        <taxon>Craniata</taxon>
        <taxon>Vertebrata</taxon>
        <taxon>Euteleostomi</taxon>
        <taxon>Actinopterygii</taxon>
        <taxon>Neopterygii</taxon>
        <taxon>Teleostei</taxon>
        <taxon>Ostariophysi</taxon>
        <taxon>Cypriniformes</taxon>
        <taxon>Cyprinidae</taxon>
        <taxon>Labeoninae</taxon>
        <taxon>Labeonini</taxon>
        <taxon>Cirrhinus</taxon>
    </lineage>
</organism>
<evidence type="ECO:0000313" key="11">
    <source>
        <dbReference type="Proteomes" id="UP001529510"/>
    </source>
</evidence>
<accession>A0ABD0QZC1</accession>
<keyword evidence="11" id="KW-1185">Reference proteome</keyword>
<dbReference type="PRINTS" id="PR01186">
    <property type="entry name" value="INTEGRINB"/>
</dbReference>
<dbReference type="PANTHER" id="PTHR10082">
    <property type="entry name" value="INTEGRIN BETA SUBUNIT"/>
    <property type="match status" value="1"/>
</dbReference>
<gene>
    <name evidence="10" type="ORF">M9458_014066</name>
</gene>
<evidence type="ECO:0000256" key="5">
    <source>
        <dbReference type="ARBA" id="ARBA00023136"/>
    </source>
</evidence>
<keyword evidence="3 8" id="KW-0812">Transmembrane</keyword>
<dbReference type="PANTHER" id="PTHR10082:SF36">
    <property type="entry name" value="INTEGRIN BETA-7"/>
    <property type="match status" value="1"/>
</dbReference>
<evidence type="ECO:0000313" key="10">
    <source>
        <dbReference type="EMBL" id="KAL0191368.1"/>
    </source>
</evidence>
<dbReference type="AlphaFoldDB" id="A0ABD0QZC1"/>
<feature type="domain" description="Integrin beta subunit VWA" evidence="9">
    <location>
        <begin position="1"/>
        <end position="72"/>
    </location>
</feature>
<evidence type="ECO:0000256" key="7">
    <source>
        <dbReference type="ARBA" id="ARBA00023180"/>
    </source>
</evidence>
<protein>
    <recommendedName>
        <fullName evidence="8">Integrin beta</fullName>
    </recommendedName>
</protein>
<keyword evidence="4 8" id="KW-0401">Integrin</keyword>
<name>A0ABD0QZC1_CIRMR</name>
<proteinExistence type="inferred from homology"/>
<comment type="similarity">
    <text evidence="2 8">Belongs to the integrin beta chain family.</text>
</comment>
<keyword evidence="7" id="KW-0325">Glycoprotein</keyword>
<dbReference type="GO" id="GO:0007229">
    <property type="term" value="P:integrin-mediated signaling pathway"/>
    <property type="evidence" value="ECO:0007669"/>
    <property type="project" value="UniProtKB-KW"/>
</dbReference>